<evidence type="ECO:0000256" key="8">
    <source>
        <dbReference type="ARBA" id="ARBA00023065"/>
    </source>
</evidence>
<dbReference type="GO" id="GO:0120029">
    <property type="term" value="P:proton export across plasma membrane"/>
    <property type="evidence" value="ECO:0007669"/>
    <property type="project" value="InterPro"/>
</dbReference>
<dbReference type="InterPro" id="IPR004712">
    <property type="entry name" value="Na+/H+_antiporter_fungi"/>
</dbReference>
<keyword evidence="10" id="KW-0739">Sodium transport</keyword>
<feature type="transmembrane region" description="Helical" evidence="12">
    <location>
        <begin position="304"/>
        <end position="324"/>
    </location>
</feature>
<evidence type="ECO:0000256" key="2">
    <source>
        <dbReference type="ARBA" id="ARBA00005248"/>
    </source>
</evidence>
<evidence type="ECO:0000256" key="4">
    <source>
        <dbReference type="ARBA" id="ARBA00022449"/>
    </source>
</evidence>
<dbReference type="PANTHER" id="PTHR31382">
    <property type="entry name" value="NA(+)/H(+) ANTIPORTER"/>
    <property type="match status" value="1"/>
</dbReference>
<evidence type="ECO:0000259" key="13">
    <source>
        <dbReference type="Pfam" id="PF00999"/>
    </source>
</evidence>
<evidence type="ECO:0000313" key="15">
    <source>
        <dbReference type="Proteomes" id="UP000305948"/>
    </source>
</evidence>
<feature type="transmembrane region" description="Helical" evidence="12">
    <location>
        <begin position="77"/>
        <end position="100"/>
    </location>
</feature>
<dbReference type="GO" id="GO:0005886">
    <property type="term" value="C:plasma membrane"/>
    <property type="evidence" value="ECO:0007669"/>
    <property type="project" value="InterPro"/>
</dbReference>
<dbReference type="GO" id="GO:0030007">
    <property type="term" value="P:intracellular potassium ion homeostasis"/>
    <property type="evidence" value="ECO:0007669"/>
    <property type="project" value="TreeGrafter"/>
</dbReference>
<feature type="transmembrane region" description="Helical" evidence="12">
    <location>
        <begin position="378"/>
        <end position="400"/>
    </location>
</feature>
<dbReference type="OrthoDB" id="2190219at2759"/>
<dbReference type="InterPro" id="IPR006153">
    <property type="entry name" value="Cation/H_exchanger_TM"/>
</dbReference>
<feature type="transmembrane region" description="Helical" evidence="12">
    <location>
        <begin position="106"/>
        <end position="128"/>
    </location>
</feature>
<keyword evidence="5 12" id="KW-0812">Transmembrane</keyword>
<feature type="compositionally biased region" description="Low complexity" evidence="11">
    <location>
        <begin position="522"/>
        <end position="557"/>
    </location>
</feature>
<reference evidence="14 15" key="1">
    <citation type="journal article" date="2019" name="Nat. Ecol. Evol.">
        <title>Megaphylogeny resolves global patterns of mushroom evolution.</title>
        <authorList>
            <person name="Varga T."/>
            <person name="Krizsan K."/>
            <person name="Foldi C."/>
            <person name="Dima B."/>
            <person name="Sanchez-Garcia M."/>
            <person name="Sanchez-Ramirez S."/>
            <person name="Szollosi G.J."/>
            <person name="Szarkandi J.G."/>
            <person name="Papp V."/>
            <person name="Albert L."/>
            <person name="Andreopoulos W."/>
            <person name="Angelini C."/>
            <person name="Antonin V."/>
            <person name="Barry K.W."/>
            <person name="Bougher N.L."/>
            <person name="Buchanan P."/>
            <person name="Buyck B."/>
            <person name="Bense V."/>
            <person name="Catcheside P."/>
            <person name="Chovatia M."/>
            <person name="Cooper J."/>
            <person name="Damon W."/>
            <person name="Desjardin D."/>
            <person name="Finy P."/>
            <person name="Geml J."/>
            <person name="Haridas S."/>
            <person name="Hughes K."/>
            <person name="Justo A."/>
            <person name="Karasinski D."/>
            <person name="Kautmanova I."/>
            <person name="Kiss B."/>
            <person name="Kocsube S."/>
            <person name="Kotiranta H."/>
            <person name="LaButti K.M."/>
            <person name="Lechner B.E."/>
            <person name="Liimatainen K."/>
            <person name="Lipzen A."/>
            <person name="Lukacs Z."/>
            <person name="Mihaltcheva S."/>
            <person name="Morgado L.N."/>
            <person name="Niskanen T."/>
            <person name="Noordeloos M.E."/>
            <person name="Ohm R.A."/>
            <person name="Ortiz-Santana B."/>
            <person name="Ovrebo C."/>
            <person name="Racz N."/>
            <person name="Riley R."/>
            <person name="Savchenko A."/>
            <person name="Shiryaev A."/>
            <person name="Soop K."/>
            <person name="Spirin V."/>
            <person name="Szebenyi C."/>
            <person name="Tomsovsky M."/>
            <person name="Tulloss R.E."/>
            <person name="Uehling J."/>
            <person name="Grigoriev I.V."/>
            <person name="Vagvolgyi C."/>
            <person name="Papp T."/>
            <person name="Martin F.M."/>
            <person name="Miettinen O."/>
            <person name="Hibbett D.S."/>
            <person name="Nagy L.G."/>
        </authorList>
    </citation>
    <scope>NUCLEOTIDE SEQUENCE [LARGE SCALE GENOMIC DNA]</scope>
    <source>
        <strain evidence="14 15">OMC1185</strain>
    </source>
</reference>
<keyword evidence="8" id="KW-0406">Ion transport</keyword>
<dbReference type="GO" id="GO:0015385">
    <property type="term" value="F:sodium:proton antiporter activity"/>
    <property type="evidence" value="ECO:0007669"/>
    <property type="project" value="InterPro"/>
</dbReference>
<keyword evidence="6 12" id="KW-1133">Transmembrane helix</keyword>
<organism evidence="14 15">
    <name type="scientific">Heliocybe sulcata</name>
    <dbReference type="NCBI Taxonomy" id="5364"/>
    <lineage>
        <taxon>Eukaryota</taxon>
        <taxon>Fungi</taxon>
        <taxon>Dikarya</taxon>
        <taxon>Basidiomycota</taxon>
        <taxon>Agaricomycotina</taxon>
        <taxon>Agaricomycetes</taxon>
        <taxon>Gloeophyllales</taxon>
        <taxon>Gloeophyllaceae</taxon>
        <taxon>Heliocybe</taxon>
    </lineage>
</organism>
<dbReference type="Proteomes" id="UP000305948">
    <property type="component" value="Unassembled WGS sequence"/>
</dbReference>
<keyword evidence="9 12" id="KW-0472">Membrane</keyword>
<accession>A0A5C3NE10</accession>
<keyword evidence="7" id="KW-0915">Sodium</keyword>
<feature type="domain" description="Cation/H+ exchanger transmembrane" evidence="13">
    <location>
        <begin position="5"/>
        <end position="400"/>
    </location>
</feature>
<feature type="transmembrane region" description="Helical" evidence="12">
    <location>
        <begin position="48"/>
        <end position="65"/>
    </location>
</feature>
<dbReference type="GO" id="GO:0036376">
    <property type="term" value="P:sodium ion export across plasma membrane"/>
    <property type="evidence" value="ECO:0007669"/>
    <property type="project" value="InterPro"/>
</dbReference>
<dbReference type="PANTHER" id="PTHR31382:SF4">
    <property type="entry name" value="NA(+)_H(+) ANTIPORTER"/>
    <property type="match status" value="1"/>
</dbReference>
<evidence type="ECO:0000256" key="11">
    <source>
        <dbReference type="SAM" id="MobiDB-lite"/>
    </source>
</evidence>
<evidence type="ECO:0000256" key="9">
    <source>
        <dbReference type="ARBA" id="ARBA00023136"/>
    </source>
</evidence>
<dbReference type="STRING" id="5364.A0A5C3NE10"/>
<gene>
    <name evidence="14" type="ORF">OE88DRAFT_1654849</name>
</gene>
<evidence type="ECO:0000256" key="6">
    <source>
        <dbReference type="ARBA" id="ARBA00022989"/>
    </source>
</evidence>
<feature type="transmembrane region" description="Helical" evidence="12">
    <location>
        <begin position="187"/>
        <end position="207"/>
    </location>
</feature>
<evidence type="ECO:0000256" key="1">
    <source>
        <dbReference type="ARBA" id="ARBA00004141"/>
    </source>
</evidence>
<comment type="subcellular location">
    <subcellularLocation>
        <location evidence="1">Membrane</location>
        <topology evidence="1">Multi-pass membrane protein</topology>
    </subcellularLocation>
</comment>
<sequence length="567" mass="60865">MVSLLVKERMYINEVVLGTAFGVLMGPHCANAFDPRSWGSIQNDITLEVMRIVLATGLFAIGVELPQSYMYKHAKGLMIMVIPTMAFGWLVVAAVIHGLFPALDFISSLAIAACLTPTDPIISAAIVGGKFAIKHVPANLRRILAAESAANDGLAYPFLSISIYLTVERSRGKAFELWFLVGWLYQVVLGVVLGAVMGILFCHLMKYTHRKGFIDRESYVAQYLALAFLTIGVASTLGSDDLLAAFAAGSAISWDGHFNVQIENEVFSSVIDLVLNCACFVYIGAWLPFTAFNSPELGITPWRLIVLFLAILALRRIPCLLLLYKWIPEITSWKEALFSGHFGPMGVGAVFVSTLALTRLPEPGETPETQPELLAATLQTIVSFVVLGSILIHGLSIPFFSFGKKVHSRTISLSQTWTSRHPESAPDWVLWTRRVPGTPRSELHSHSVTQSQADLEMGKAAGKGRDENDTLGTNDTKKGEDSGLGAPVVSQDDAGTSTHEPLGEASMGLGEPGQYLSRRLSETASGSGSGLASGHASAIASAAHSGTATPSTAPTSPIKTVHFPEAQ</sequence>
<keyword evidence="3" id="KW-0813">Transport</keyword>
<dbReference type="EMBL" id="ML213506">
    <property type="protein sequence ID" value="TFK54268.1"/>
    <property type="molecule type" value="Genomic_DNA"/>
</dbReference>
<dbReference type="Pfam" id="PF00999">
    <property type="entry name" value="Na_H_Exchanger"/>
    <property type="match status" value="1"/>
</dbReference>
<feature type="transmembrane region" description="Helical" evidence="12">
    <location>
        <begin position="219"/>
        <end position="237"/>
    </location>
</feature>
<feature type="transmembrane region" description="Helical" evidence="12">
    <location>
        <begin position="336"/>
        <end position="358"/>
    </location>
</feature>
<name>A0A5C3NE10_9AGAM</name>
<proteinExistence type="inferred from homology"/>
<protein>
    <recommendedName>
        <fullName evidence="13">Cation/H+ exchanger transmembrane domain-containing protein</fullName>
    </recommendedName>
</protein>
<evidence type="ECO:0000256" key="5">
    <source>
        <dbReference type="ARBA" id="ARBA00022692"/>
    </source>
</evidence>
<evidence type="ECO:0000256" key="3">
    <source>
        <dbReference type="ARBA" id="ARBA00022448"/>
    </source>
</evidence>
<evidence type="ECO:0000256" key="10">
    <source>
        <dbReference type="ARBA" id="ARBA00023201"/>
    </source>
</evidence>
<dbReference type="AlphaFoldDB" id="A0A5C3NE10"/>
<evidence type="ECO:0000256" key="12">
    <source>
        <dbReference type="SAM" id="Phobius"/>
    </source>
</evidence>
<comment type="similarity">
    <text evidence="2">Belongs to the fungal Na(+)/H(+) exchanger family.</text>
</comment>
<feature type="transmembrane region" description="Helical" evidence="12">
    <location>
        <begin position="149"/>
        <end position="167"/>
    </location>
</feature>
<evidence type="ECO:0000256" key="7">
    <source>
        <dbReference type="ARBA" id="ARBA00023053"/>
    </source>
</evidence>
<keyword evidence="15" id="KW-1185">Reference proteome</keyword>
<feature type="transmembrane region" description="Helical" evidence="12">
    <location>
        <begin position="273"/>
        <end position="292"/>
    </location>
</feature>
<evidence type="ECO:0000313" key="14">
    <source>
        <dbReference type="EMBL" id="TFK54268.1"/>
    </source>
</evidence>
<feature type="region of interest" description="Disordered" evidence="11">
    <location>
        <begin position="439"/>
        <end position="567"/>
    </location>
</feature>
<keyword evidence="4" id="KW-0050">Antiport</keyword>
<dbReference type="GO" id="GO:0042391">
    <property type="term" value="P:regulation of membrane potential"/>
    <property type="evidence" value="ECO:0007669"/>
    <property type="project" value="InterPro"/>
</dbReference>